<proteinExistence type="predicted"/>
<accession>A0ABS3Y6C1</accession>
<protein>
    <submittedName>
        <fullName evidence="2">Uncharacterized protein</fullName>
    </submittedName>
</protein>
<dbReference type="RefSeq" id="WP_209214706.1">
    <property type="nucleotide sequence ID" value="NZ_JAFFZM010000035.1"/>
</dbReference>
<dbReference type="EMBL" id="JAFFZM010000035">
    <property type="protein sequence ID" value="MBO8203186.1"/>
    <property type="molecule type" value="Genomic_DNA"/>
</dbReference>
<comment type="caution">
    <text evidence="2">The sequence shown here is derived from an EMBL/GenBank/DDBJ whole genome shotgun (WGS) entry which is preliminary data.</text>
</comment>
<feature type="transmembrane region" description="Helical" evidence="1">
    <location>
        <begin position="33"/>
        <end position="54"/>
    </location>
</feature>
<name>A0ABS3Y6C1_9ACTN</name>
<keyword evidence="3" id="KW-1185">Reference proteome</keyword>
<evidence type="ECO:0000256" key="1">
    <source>
        <dbReference type="SAM" id="Phobius"/>
    </source>
</evidence>
<keyword evidence="1" id="KW-1133">Transmembrane helix</keyword>
<keyword evidence="1" id="KW-0472">Membrane</keyword>
<gene>
    <name evidence="2" type="ORF">JW613_33635</name>
</gene>
<dbReference type="Proteomes" id="UP000721954">
    <property type="component" value="Unassembled WGS sequence"/>
</dbReference>
<organism evidence="2 3">
    <name type="scientific">Streptomyces smyrnaeus</name>
    <dbReference type="NCBI Taxonomy" id="1387713"/>
    <lineage>
        <taxon>Bacteria</taxon>
        <taxon>Bacillati</taxon>
        <taxon>Actinomycetota</taxon>
        <taxon>Actinomycetes</taxon>
        <taxon>Kitasatosporales</taxon>
        <taxon>Streptomycetaceae</taxon>
        <taxon>Streptomyces</taxon>
    </lineage>
</organism>
<feature type="transmembrane region" description="Helical" evidence="1">
    <location>
        <begin position="60"/>
        <end position="84"/>
    </location>
</feature>
<reference evidence="2 3" key="1">
    <citation type="submission" date="2021-02" db="EMBL/GenBank/DDBJ databases">
        <title>Streptomyces spirodelae sp. nov., isolated from duckweed.</title>
        <authorList>
            <person name="Saimee Y."/>
            <person name="Duangmal K."/>
        </authorList>
    </citation>
    <scope>NUCLEOTIDE SEQUENCE [LARGE SCALE GENOMIC DNA]</scope>
    <source>
        <strain evidence="2 3">DSM 42105</strain>
    </source>
</reference>
<sequence length="90" mass="9253">MTADRNPAFRVLAGPGLDRSISHFRLAQTSWRCALRVNVHLGAACALGVLLAAAHTQRPVAVAAALAGTAAAMLSGSVFSIVAFRQVSAP</sequence>
<evidence type="ECO:0000313" key="2">
    <source>
        <dbReference type="EMBL" id="MBO8203186.1"/>
    </source>
</evidence>
<evidence type="ECO:0000313" key="3">
    <source>
        <dbReference type="Proteomes" id="UP000721954"/>
    </source>
</evidence>
<dbReference type="GeneID" id="96263562"/>
<keyword evidence="1" id="KW-0812">Transmembrane</keyword>